<dbReference type="InterPro" id="IPR006680">
    <property type="entry name" value="Amidohydro-rel"/>
</dbReference>
<accession>A0ABW0NL67</accession>
<feature type="domain" description="Amidohydrolase-related" evidence="1">
    <location>
        <begin position="9"/>
        <end position="268"/>
    </location>
</feature>
<keyword evidence="3" id="KW-1185">Reference proteome</keyword>
<comment type="caution">
    <text evidence="2">The sequence shown here is derived from an EMBL/GenBank/DDBJ whole genome shotgun (WGS) entry which is preliminary data.</text>
</comment>
<evidence type="ECO:0000313" key="3">
    <source>
        <dbReference type="Proteomes" id="UP001596037"/>
    </source>
</evidence>
<name>A0ABW0NL67_9BURK</name>
<dbReference type="RefSeq" id="WP_376852131.1">
    <property type="nucleotide sequence ID" value="NZ_JBHSMF010000010.1"/>
</dbReference>
<evidence type="ECO:0000313" key="2">
    <source>
        <dbReference type="EMBL" id="MFC5499883.1"/>
    </source>
</evidence>
<dbReference type="EMBL" id="JBHSMF010000010">
    <property type="protein sequence ID" value="MFC5499883.1"/>
    <property type="molecule type" value="Genomic_DNA"/>
</dbReference>
<evidence type="ECO:0000259" key="1">
    <source>
        <dbReference type="Pfam" id="PF04909"/>
    </source>
</evidence>
<organism evidence="2 3">
    <name type="scientific">Caenimonas terrae</name>
    <dbReference type="NCBI Taxonomy" id="696074"/>
    <lineage>
        <taxon>Bacteria</taxon>
        <taxon>Pseudomonadati</taxon>
        <taxon>Pseudomonadota</taxon>
        <taxon>Betaproteobacteria</taxon>
        <taxon>Burkholderiales</taxon>
        <taxon>Comamonadaceae</taxon>
        <taxon>Caenimonas</taxon>
    </lineage>
</organism>
<dbReference type="Pfam" id="PF04909">
    <property type="entry name" value="Amidohydro_2"/>
    <property type="match status" value="1"/>
</dbReference>
<proteinExistence type="predicted"/>
<dbReference type="Gene3D" id="3.20.20.140">
    <property type="entry name" value="Metal-dependent hydrolases"/>
    <property type="match status" value="1"/>
</dbReference>
<gene>
    <name evidence="2" type="ORF">ACFPOE_20240</name>
</gene>
<dbReference type="PANTHER" id="PTHR35563">
    <property type="entry name" value="BARREL METAL-DEPENDENT HYDROLASE, PUTATIVE (AFU_ORTHOLOGUE AFUA_1G16240)-RELATED"/>
    <property type="match status" value="1"/>
</dbReference>
<sequence>MSAAAAGGWDCHVHVFDAAAPALPGHYLPPTRTLAMLAAAAVGLADRFVLVQPSVYGSDNTVLLQALRGSGGRHRGVAVVDPAIGAGELDALHEAGVRGLRFNLVSPVGNSDADGLDRLAPLLRERGWHVQWYARPQQLAQIALLQERHGFTPVLDHLGGLTPALLADGPHWEALQRLAAAGGWIKLSGWYRLQSAAPYRDIEAVLRKAAALFPGRSVWGSDWPHTAFLGPDAKEAPPAYAATWRPVPAALGEAQAGEILQANPARLYAAND</sequence>
<dbReference type="Proteomes" id="UP001596037">
    <property type="component" value="Unassembled WGS sequence"/>
</dbReference>
<dbReference type="PANTHER" id="PTHR35563:SF2">
    <property type="entry name" value="BARREL METAL-DEPENDENT HYDROLASE, PUTATIVE (AFU_ORTHOLOGUE AFUA_1G16240)-RELATED"/>
    <property type="match status" value="1"/>
</dbReference>
<dbReference type="SUPFAM" id="SSF51556">
    <property type="entry name" value="Metallo-dependent hydrolases"/>
    <property type="match status" value="1"/>
</dbReference>
<reference evidence="3" key="1">
    <citation type="journal article" date="2019" name="Int. J. Syst. Evol. Microbiol.">
        <title>The Global Catalogue of Microorganisms (GCM) 10K type strain sequencing project: providing services to taxonomists for standard genome sequencing and annotation.</title>
        <authorList>
            <consortium name="The Broad Institute Genomics Platform"/>
            <consortium name="The Broad Institute Genome Sequencing Center for Infectious Disease"/>
            <person name="Wu L."/>
            <person name="Ma J."/>
        </authorList>
    </citation>
    <scope>NUCLEOTIDE SEQUENCE [LARGE SCALE GENOMIC DNA]</scope>
    <source>
        <strain evidence="3">CCUG 57401</strain>
    </source>
</reference>
<dbReference type="InterPro" id="IPR032466">
    <property type="entry name" value="Metal_Hydrolase"/>
</dbReference>
<protein>
    <submittedName>
        <fullName evidence="2">Amidohydrolase family protein</fullName>
    </submittedName>
</protein>
<dbReference type="InterPro" id="IPR052358">
    <property type="entry name" value="Aro_Compnd_Degr_Hydrolases"/>
</dbReference>